<feature type="transmembrane region" description="Helical" evidence="1">
    <location>
        <begin position="578"/>
        <end position="595"/>
    </location>
</feature>
<gene>
    <name evidence="2" type="ORF">J7W16_17880</name>
</gene>
<feature type="transmembrane region" description="Helical" evidence="1">
    <location>
        <begin position="432"/>
        <end position="450"/>
    </location>
</feature>
<name>A0A941ATX9_9BACI</name>
<keyword evidence="1" id="KW-0812">Transmembrane</keyword>
<evidence type="ECO:0000256" key="1">
    <source>
        <dbReference type="SAM" id="Phobius"/>
    </source>
</evidence>
<feature type="transmembrane region" description="Helical" evidence="1">
    <location>
        <begin position="495"/>
        <end position="518"/>
    </location>
</feature>
<feature type="transmembrane region" description="Helical" evidence="1">
    <location>
        <begin position="639"/>
        <end position="655"/>
    </location>
</feature>
<feature type="transmembrane region" description="Helical" evidence="1">
    <location>
        <begin position="667"/>
        <end position="683"/>
    </location>
</feature>
<organism evidence="2 3">
    <name type="scientific">Halalkalibacter suaedae</name>
    <dbReference type="NCBI Taxonomy" id="2822140"/>
    <lineage>
        <taxon>Bacteria</taxon>
        <taxon>Bacillati</taxon>
        <taxon>Bacillota</taxon>
        <taxon>Bacilli</taxon>
        <taxon>Bacillales</taxon>
        <taxon>Bacillaceae</taxon>
        <taxon>Halalkalibacter</taxon>
    </lineage>
</organism>
<feature type="transmembrane region" description="Helical" evidence="1">
    <location>
        <begin position="549"/>
        <end position="566"/>
    </location>
</feature>
<accession>A0A941ATX9</accession>
<feature type="transmembrane region" description="Helical" evidence="1">
    <location>
        <begin position="374"/>
        <end position="396"/>
    </location>
</feature>
<evidence type="ECO:0000313" key="2">
    <source>
        <dbReference type="EMBL" id="MBP3952994.1"/>
    </source>
</evidence>
<feature type="transmembrane region" description="Helical" evidence="1">
    <location>
        <begin position="525"/>
        <end position="543"/>
    </location>
</feature>
<reference evidence="2" key="1">
    <citation type="submission" date="2021-03" db="EMBL/GenBank/DDBJ databases">
        <title>Bacillus suaedae sp. nov., isolated from Suaeda aralocaspica.</title>
        <authorList>
            <person name="Lei R.F.R."/>
        </authorList>
    </citation>
    <scope>NUCLEOTIDE SEQUENCE</scope>
    <source>
        <strain evidence="2">YZJH907-2</strain>
    </source>
</reference>
<evidence type="ECO:0000313" key="3">
    <source>
        <dbReference type="Proteomes" id="UP000678228"/>
    </source>
</evidence>
<feature type="transmembrane region" description="Helical" evidence="1">
    <location>
        <begin position="408"/>
        <end position="426"/>
    </location>
</feature>
<protein>
    <submittedName>
        <fullName evidence="2">Uncharacterized protein</fullName>
    </submittedName>
</protein>
<comment type="caution">
    <text evidence="2">The sequence shown here is derived from an EMBL/GenBank/DDBJ whole genome shotgun (WGS) entry which is preliminary data.</text>
</comment>
<dbReference type="RefSeq" id="WP_210598852.1">
    <property type="nucleotide sequence ID" value="NZ_JAGKSQ010000009.1"/>
</dbReference>
<sequence>MWKKVICIVVVFLFLYPTIQGYTHNSGDKKDIAVIIVPGLSFNEVPMLLNSDAYHQLWQDSAFGAMNVRPDGPYSYLNNMVTLSSGSKAVGVQGWNSFERGEKVNEQNVENWMLQTTGKVPETGLLHPEFHRLIEKNKETTHLAPVGKFGELLEEAEVIRRALGHSDTTEEQMRYGSLLTINHEGKSEGTIQQATKSSRDSAYGVEMDTEFLIHNLSTTVDDSHFTVIEWGDFYRLYEQKPHMVDEQFERQLEKQIIRLSQFVASVREEVGTVWLLSPIMHKEAYEQRQQLAPVFYWEEGFTGGYLTSETTRQDYLVSSLDFIPTILQSYHIPIDKNWAGKPMVRSDPGSTDKAAVLDEVNEMVLIFKSRAGVLSTYITSLVVALVGAAIFGWLGVKRRETWRRINRVILLSALMSPFWFLALSQAVAYLGITGFVITFITTSFVSGFIIERATKSPVIIVGWLTFLLITIDIIYGSPLMQRSFLGYDPIIGARYYGIGNEYVGVYLVAAFIMLTPFLKQTRNKVVATIVIAGMGLLLLVMLGKSTLGTNAGATLSAGIAICFLLIRLYQLKFTWKMIVLVIGAGVSMLSVLFLLQMTGEKTHIGAAFDRLLAGDFVYISNIIERKMAMNMKIFRHSNWTQLFVTSYLLVSIILWRRRLHLKDTEKQLFLQTGVVASFALLVLNDSGVVAGATSMFCVVSTHYYWLSLKKEGH</sequence>
<dbReference type="Proteomes" id="UP000678228">
    <property type="component" value="Unassembled WGS sequence"/>
</dbReference>
<proteinExistence type="predicted"/>
<keyword evidence="3" id="KW-1185">Reference proteome</keyword>
<keyword evidence="1" id="KW-0472">Membrane</keyword>
<keyword evidence="1" id="KW-1133">Transmembrane helix</keyword>
<dbReference type="AlphaFoldDB" id="A0A941ATX9"/>
<dbReference type="EMBL" id="JAGKSQ010000009">
    <property type="protein sequence ID" value="MBP3952994.1"/>
    <property type="molecule type" value="Genomic_DNA"/>
</dbReference>
<feature type="transmembrane region" description="Helical" evidence="1">
    <location>
        <begin position="457"/>
        <end position="475"/>
    </location>
</feature>